<evidence type="ECO:0000313" key="1">
    <source>
        <dbReference type="EMBL" id="MBX53131.1"/>
    </source>
</evidence>
<protein>
    <submittedName>
        <fullName evidence="1">Uncharacterized protein</fullName>
    </submittedName>
</protein>
<reference evidence="1" key="1">
    <citation type="submission" date="2018-02" db="EMBL/GenBank/DDBJ databases">
        <title>Rhizophora mucronata_Transcriptome.</title>
        <authorList>
            <person name="Meera S.P."/>
            <person name="Sreeshan A."/>
            <person name="Augustine A."/>
        </authorList>
    </citation>
    <scope>NUCLEOTIDE SEQUENCE</scope>
    <source>
        <tissue evidence="1">Leaf</tissue>
    </source>
</reference>
<accession>A0A2P2PEP4</accession>
<organism evidence="1">
    <name type="scientific">Rhizophora mucronata</name>
    <name type="common">Asiatic mangrove</name>
    <dbReference type="NCBI Taxonomy" id="61149"/>
    <lineage>
        <taxon>Eukaryota</taxon>
        <taxon>Viridiplantae</taxon>
        <taxon>Streptophyta</taxon>
        <taxon>Embryophyta</taxon>
        <taxon>Tracheophyta</taxon>
        <taxon>Spermatophyta</taxon>
        <taxon>Magnoliopsida</taxon>
        <taxon>eudicotyledons</taxon>
        <taxon>Gunneridae</taxon>
        <taxon>Pentapetalae</taxon>
        <taxon>rosids</taxon>
        <taxon>fabids</taxon>
        <taxon>Malpighiales</taxon>
        <taxon>Rhizophoraceae</taxon>
        <taxon>Rhizophora</taxon>
    </lineage>
</organism>
<proteinExistence type="predicted"/>
<dbReference type="EMBL" id="GGEC01072647">
    <property type="protein sequence ID" value="MBX53131.1"/>
    <property type="molecule type" value="Transcribed_RNA"/>
</dbReference>
<dbReference type="AlphaFoldDB" id="A0A2P2PEP4"/>
<name>A0A2P2PEP4_RHIMU</name>
<sequence>MIIRICYFFCEKTFSSSPFLFPYISSQRNNWLKILSKCNC</sequence>